<evidence type="ECO:0000256" key="5">
    <source>
        <dbReference type="ARBA" id="ARBA00022989"/>
    </source>
</evidence>
<accession>A0A1I4ADS2</accession>
<evidence type="ECO:0000256" key="6">
    <source>
        <dbReference type="ARBA" id="ARBA00023136"/>
    </source>
</evidence>
<feature type="binding site" evidence="10">
    <location>
        <position position="475"/>
    </location>
    <ligand>
        <name>Mn(2+)</name>
        <dbReference type="ChEBI" id="CHEBI:29035"/>
    </ligand>
</feature>
<sequence>MFTNNKYINKNTGFKLLVYALVIGLFWLKMSYIQGNIFSLNVENSNEAKILAFNPLSSIFLIFGIGILLGGRRGMFVSYILGSILLYVNILFYREYSDFITIPMLSQVANLADLGGSIGTILEYSDILLFVDVLIAAFLLFYLKPSRFQVFKPKRREGFILAIIAIPLFMINLQWAETERTDLLERTFDRNMLVKYIGLINYHVYDAVLQGQTEMKRSFADSNELVPAINYLNENKQEDSNRLEGVAEGKNVIVLSLESTQTFVVDNTLHGEEVTPYFNDLKEEGIYFDNFYHQVKQGRTSDSEFLLANSMYPLNRGAVFFTHSGNEYRGLPNLLSENGYFTNVMHANDKTFWNRNVMYDSLGYDEFFSKEDYPVTPEKSYSWGYLDEYFFQDSLNMMKEMEQPFYSKMITLTNHYPFTLPEDKKYIEEGETGSGTLNRYFQTIRYQDEALKQFVEEFKNSDLYEDTILVIYGDHFGISENHQKAMGEYLDKEINDYEQFQLQRVPLLIYGKGIDAEKNHTVGGQIDLRPTLTNLLGIKDENPIQFGHDLMDKDRRELMVTREGNFANEDYVGIQGTCYDRETGEEIESDVCEEGFEKAQEELETSDSIIYGDLLRYLDETEMIEEEMKSNKKEE</sequence>
<dbReference type="Proteomes" id="UP000183557">
    <property type="component" value="Unassembled WGS sequence"/>
</dbReference>
<dbReference type="InterPro" id="IPR017850">
    <property type="entry name" value="Alkaline_phosphatase_core_sf"/>
</dbReference>
<evidence type="ECO:0000256" key="2">
    <source>
        <dbReference type="ARBA" id="ARBA00009983"/>
    </source>
</evidence>
<feature type="binding site" evidence="10">
    <location>
        <position position="474"/>
    </location>
    <ligand>
        <name>Mn(2+)</name>
        <dbReference type="ChEBI" id="CHEBI:29035"/>
    </ligand>
</feature>
<feature type="transmembrane region" description="Helical" evidence="11">
    <location>
        <begin position="50"/>
        <end position="69"/>
    </location>
</feature>
<proteinExistence type="inferred from homology"/>
<feature type="active site" evidence="8">
    <location>
        <position position="300"/>
    </location>
</feature>
<feature type="domain" description="Sulfatase N-terminal" evidence="12">
    <location>
        <begin position="250"/>
        <end position="538"/>
    </location>
</feature>
<dbReference type="Gene3D" id="3.30.1120.170">
    <property type="match status" value="1"/>
</dbReference>
<dbReference type="STRING" id="240302.BN982_00873"/>
<dbReference type="SUPFAM" id="SSF53649">
    <property type="entry name" value="Alkaline phosphatase-like"/>
    <property type="match status" value="1"/>
</dbReference>
<dbReference type="CDD" id="cd16015">
    <property type="entry name" value="LTA_synthase"/>
    <property type="match status" value="1"/>
</dbReference>
<dbReference type="PIRSF" id="PIRSF005091">
    <property type="entry name" value="Mmb_sulf_HI1246"/>
    <property type="match status" value="1"/>
</dbReference>
<reference evidence="14" key="1">
    <citation type="submission" date="2016-10" db="EMBL/GenBank/DDBJ databases">
        <authorList>
            <person name="Varghese N."/>
            <person name="Submissions S."/>
        </authorList>
    </citation>
    <scope>NUCLEOTIDE SEQUENCE [LARGE SCALE GENOMIC DNA]</scope>
    <source>
        <strain evidence="14">CGMCC 1.3704</strain>
    </source>
</reference>
<comment type="similarity">
    <text evidence="2 7">Belongs to the LTA synthase family.</text>
</comment>
<feature type="binding site" evidence="10">
    <location>
        <position position="258"/>
    </location>
    <ligand>
        <name>Mn(2+)</name>
        <dbReference type="ChEBI" id="CHEBI:29035"/>
    </ligand>
</feature>
<keyword evidence="9" id="KW-0464">Manganese</keyword>
<feature type="binding site" evidence="10">
    <location>
        <position position="300"/>
    </location>
    <ligand>
        <name>Mn(2+)</name>
        <dbReference type="ChEBI" id="CHEBI:29035"/>
    </ligand>
</feature>
<dbReference type="AlphaFoldDB" id="A0A1I4ADS2"/>
<evidence type="ECO:0000256" key="1">
    <source>
        <dbReference type="ARBA" id="ARBA00004651"/>
    </source>
</evidence>
<keyword evidence="5 11" id="KW-1133">Transmembrane helix</keyword>
<keyword evidence="14" id="KW-1185">Reference proteome</keyword>
<organism evidence="13 14">
    <name type="scientific">Halobacillus dabanensis</name>
    <dbReference type="NCBI Taxonomy" id="240302"/>
    <lineage>
        <taxon>Bacteria</taxon>
        <taxon>Bacillati</taxon>
        <taxon>Bacillota</taxon>
        <taxon>Bacilli</taxon>
        <taxon>Bacillales</taxon>
        <taxon>Bacillaceae</taxon>
        <taxon>Halobacillus</taxon>
    </lineage>
</organism>
<protein>
    <submittedName>
        <fullName evidence="13">Uncharacterized sulfatase</fullName>
    </submittedName>
</protein>
<evidence type="ECO:0000256" key="4">
    <source>
        <dbReference type="ARBA" id="ARBA00022692"/>
    </source>
</evidence>
<dbReference type="PANTHER" id="PTHR47371:SF1">
    <property type="entry name" value="LIPOTEICHOIC ACID SYNTHASE-LIKE YQGS"/>
    <property type="match status" value="1"/>
</dbReference>
<dbReference type="InterPro" id="IPR012160">
    <property type="entry name" value="LtaS-like"/>
</dbReference>
<keyword evidence="9" id="KW-0479">Metal-binding</keyword>
<evidence type="ECO:0000313" key="13">
    <source>
        <dbReference type="EMBL" id="SFK54572.1"/>
    </source>
</evidence>
<feature type="transmembrane region" description="Helical" evidence="11">
    <location>
        <begin position="158"/>
        <end position="176"/>
    </location>
</feature>
<dbReference type="GO" id="GO:0005886">
    <property type="term" value="C:plasma membrane"/>
    <property type="evidence" value="ECO:0007669"/>
    <property type="project" value="UniProtKB-SubCell"/>
</dbReference>
<dbReference type="InterPro" id="IPR000917">
    <property type="entry name" value="Sulfatase_N"/>
</dbReference>
<dbReference type="RefSeq" id="WP_075038236.1">
    <property type="nucleotide sequence ID" value="NZ_FOSB01000017.1"/>
</dbReference>
<gene>
    <name evidence="13" type="ORF">SAMN04487936_11732</name>
</gene>
<feature type="transmembrane region" description="Helical" evidence="11">
    <location>
        <begin position="127"/>
        <end position="146"/>
    </location>
</feature>
<evidence type="ECO:0000256" key="8">
    <source>
        <dbReference type="PIRSR" id="PIRSR005091-1"/>
    </source>
</evidence>
<evidence type="ECO:0000259" key="12">
    <source>
        <dbReference type="Pfam" id="PF00884"/>
    </source>
</evidence>
<evidence type="ECO:0000256" key="9">
    <source>
        <dbReference type="PIRSR" id="PIRSR005091-2"/>
    </source>
</evidence>
<keyword evidence="3 7" id="KW-1003">Cell membrane</keyword>
<evidence type="ECO:0000256" key="7">
    <source>
        <dbReference type="PIRNR" id="PIRNR005091"/>
    </source>
</evidence>
<dbReference type="GO" id="GO:0046872">
    <property type="term" value="F:metal ion binding"/>
    <property type="evidence" value="ECO:0007669"/>
    <property type="project" value="UniProtKB-KW"/>
</dbReference>
<dbReference type="PANTHER" id="PTHR47371">
    <property type="entry name" value="LIPOTEICHOIC ACID SYNTHASE"/>
    <property type="match status" value="1"/>
</dbReference>
<comment type="subcellular location">
    <subcellularLocation>
        <location evidence="1">Cell membrane</location>
        <topology evidence="1">Multi-pass membrane protein</topology>
    </subcellularLocation>
</comment>
<feature type="transmembrane region" description="Helical" evidence="11">
    <location>
        <begin position="76"/>
        <end position="94"/>
    </location>
</feature>
<dbReference type="Gene3D" id="3.40.720.10">
    <property type="entry name" value="Alkaline Phosphatase, subunit A"/>
    <property type="match status" value="1"/>
</dbReference>
<name>A0A1I4ADS2_HALDA</name>
<evidence type="ECO:0000256" key="3">
    <source>
        <dbReference type="ARBA" id="ARBA00022475"/>
    </source>
</evidence>
<evidence type="ECO:0000256" key="10">
    <source>
        <dbReference type="PIRSR" id="PIRSR005091-3"/>
    </source>
</evidence>
<keyword evidence="4 11" id="KW-0812">Transmembrane</keyword>
<dbReference type="EMBL" id="FOSB01000017">
    <property type="protein sequence ID" value="SFK54572.1"/>
    <property type="molecule type" value="Genomic_DNA"/>
</dbReference>
<evidence type="ECO:0000256" key="11">
    <source>
        <dbReference type="SAM" id="Phobius"/>
    </source>
</evidence>
<keyword evidence="6 7" id="KW-0472">Membrane</keyword>
<feature type="transmembrane region" description="Helical" evidence="11">
    <location>
        <begin position="12"/>
        <end position="30"/>
    </location>
</feature>
<evidence type="ECO:0000313" key="14">
    <source>
        <dbReference type="Proteomes" id="UP000183557"/>
    </source>
</evidence>
<dbReference type="InterPro" id="IPR050448">
    <property type="entry name" value="OpgB/LTA_synthase_biosynth"/>
</dbReference>
<dbReference type="OrthoDB" id="5901192at2"/>
<feature type="binding site" evidence="9">
    <location>
        <position position="415"/>
    </location>
    <ligand>
        <name>substrate</name>
    </ligand>
</feature>
<dbReference type="Pfam" id="PF00884">
    <property type="entry name" value="Sulfatase"/>
    <property type="match status" value="1"/>
</dbReference>